<reference evidence="1 2" key="1">
    <citation type="submission" date="2024-08" db="EMBL/GenBank/DDBJ databases">
        <title>Two novel Cytobacillus novel species.</title>
        <authorList>
            <person name="Liu G."/>
        </authorList>
    </citation>
    <scope>NUCLEOTIDE SEQUENCE [LARGE SCALE GENOMIC DNA]</scope>
    <source>
        <strain evidence="1 2">FJAT-53684</strain>
    </source>
</reference>
<dbReference type="RefSeq" id="WP_389222501.1">
    <property type="nucleotide sequence ID" value="NZ_JBIACJ010000012.1"/>
</dbReference>
<gene>
    <name evidence="1" type="ORF">ACFYKT_18255</name>
</gene>
<evidence type="ECO:0000313" key="2">
    <source>
        <dbReference type="Proteomes" id="UP001601058"/>
    </source>
</evidence>
<accession>A0ABW6K282</accession>
<proteinExistence type="predicted"/>
<organism evidence="1 2">
    <name type="scientific">Cytobacillus mangrovibacter</name>
    <dbReference type="NCBI Taxonomy" id="3299024"/>
    <lineage>
        <taxon>Bacteria</taxon>
        <taxon>Bacillati</taxon>
        <taxon>Bacillota</taxon>
        <taxon>Bacilli</taxon>
        <taxon>Bacillales</taxon>
        <taxon>Bacillaceae</taxon>
        <taxon>Cytobacillus</taxon>
    </lineage>
</organism>
<name>A0ABW6K282_9BACI</name>
<dbReference type="Proteomes" id="UP001601058">
    <property type="component" value="Unassembled WGS sequence"/>
</dbReference>
<comment type="caution">
    <text evidence="1">The sequence shown here is derived from an EMBL/GenBank/DDBJ whole genome shotgun (WGS) entry which is preliminary data.</text>
</comment>
<sequence length="169" mass="20062">MEKRKGKFIEAGYEGAEYKNKVFHAHILEQNLLPLFRTPDNIHYQLPQSIKTDIQFTNQISKQNLFSTIFPEFNRFDEGNWQPCILTKNNVGWITKDKDGYYRYRSKSSITGVIYGFSLLDLIEISHIGEYIGTKLTYQTDRKWLATILNLSYRDFNFVKQQKVKYQRN</sequence>
<keyword evidence="2" id="KW-1185">Reference proteome</keyword>
<protein>
    <submittedName>
        <fullName evidence="1">Uncharacterized protein</fullName>
    </submittedName>
</protein>
<dbReference type="EMBL" id="JBIACJ010000012">
    <property type="protein sequence ID" value="MFE8698269.1"/>
    <property type="molecule type" value="Genomic_DNA"/>
</dbReference>
<evidence type="ECO:0000313" key="1">
    <source>
        <dbReference type="EMBL" id="MFE8698269.1"/>
    </source>
</evidence>